<keyword evidence="4 10" id="KW-0732">Signal</keyword>
<evidence type="ECO:0000256" key="3">
    <source>
        <dbReference type="ARBA" id="ARBA00022670"/>
    </source>
</evidence>
<evidence type="ECO:0000256" key="5">
    <source>
        <dbReference type="ARBA" id="ARBA00022801"/>
    </source>
</evidence>
<dbReference type="PROSITE" id="PS00137">
    <property type="entry name" value="SUBTILASE_HIS"/>
    <property type="match status" value="1"/>
</dbReference>
<comment type="caution">
    <text evidence="13">The sequence shown here is derived from an EMBL/GenBank/DDBJ whole genome shotgun (WGS) entry which is preliminary data.</text>
</comment>
<dbReference type="InterPro" id="IPR037045">
    <property type="entry name" value="S8pro/Inhibitor_I9_sf"/>
</dbReference>
<keyword evidence="6 8" id="KW-0720">Serine protease</keyword>
<protein>
    <submittedName>
        <fullName evidence="13">Peptidase S8</fullName>
    </submittedName>
</protein>
<dbReference type="GO" id="GO:0004252">
    <property type="term" value="F:serine-type endopeptidase activity"/>
    <property type="evidence" value="ECO:0007669"/>
    <property type="project" value="UniProtKB-UniRule"/>
</dbReference>
<dbReference type="Pfam" id="PF02225">
    <property type="entry name" value="PA"/>
    <property type="match status" value="1"/>
</dbReference>
<dbReference type="InterPro" id="IPR015500">
    <property type="entry name" value="Peptidase_S8_subtilisin-rel"/>
</dbReference>
<evidence type="ECO:0000313" key="13">
    <source>
        <dbReference type="EMBL" id="PRH82146.1"/>
    </source>
</evidence>
<feature type="signal peptide" evidence="10">
    <location>
        <begin position="1"/>
        <end position="25"/>
    </location>
</feature>
<evidence type="ECO:0000259" key="11">
    <source>
        <dbReference type="Pfam" id="PF00082"/>
    </source>
</evidence>
<evidence type="ECO:0000256" key="10">
    <source>
        <dbReference type="SAM" id="SignalP"/>
    </source>
</evidence>
<gene>
    <name evidence="13" type="ORF">C6N40_08915</name>
</gene>
<dbReference type="InterPro" id="IPR050131">
    <property type="entry name" value="Peptidase_S8_subtilisin-like"/>
</dbReference>
<dbReference type="InterPro" id="IPR023828">
    <property type="entry name" value="Peptidase_S8_Ser-AS"/>
</dbReference>
<keyword evidence="2" id="KW-0964">Secreted</keyword>
<dbReference type="PANTHER" id="PTHR43806:SF11">
    <property type="entry name" value="CEREVISIN-RELATED"/>
    <property type="match status" value="1"/>
</dbReference>
<feature type="active site" description="Charge relay system" evidence="7 8">
    <location>
        <position position="448"/>
    </location>
</feature>
<feature type="domain" description="Peptidase S8/S53" evidence="11">
    <location>
        <begin position="129"/>
        <end position="320"/>
    </location>
</feature>
<evidence type="ECO:0000256" key="4">
    <source>
        <dbReference type="ARBA" id="ARBA00022729"/>
    </source>
</evidence>
<dbReference type="Gene3D" id="3.50.30.30">
    <property type="match status" value="1"/>
</dbReference>
<dbReference type="SUPFAM" id="SSF54897">
    <property type="entry name" value="Protease propeptides/inhibitors"/>
    <property type="match status" value="1"/>
</dbReference>
<dbReference type="InterPro" id="IPR003137">
    <property type="entry name" value="PA_domain"/>
</dbReference>
<dbReference type="InterPro" id="IPR000209">
    <property type="entry name" value="Peptidase_S8/S53_dom"/>
</dbReference>
<dbReference type="RefSeq" id="WP_106990671.1">
    <property type="nucleotide sequence ID" value="NZ_KZ679091.1"/>
</dbReference>
<keyword evidence="3 8" id="KW-0645">Protease</keyword>
<keyword evidence="5 8" id="KW-0378">Hydrolase</keyword>
<evidence type="ECO:0000259" key="12">
    <source>
        <dbReference type="Pfam" id="PF02225"/>
    </source>
</evidence>
<proteinExistence type="inferred from homology"/>
<dbReference type="OrthoDB" id="9790784at2"/>
<feature type="domain" description="PA" evidence="12">
    <location>
        <begin position="346"/>
        <end position="419"/>
    </location>
</feature>
<evidence type="ECO:0000313" key="14">
    <source>
        <dbReference type="Proteomes" id="UP000241736"/>
    </source>
</evidence>
<dbReference type="PANTHER" id="PTHR43806">
    <property type="entry name" value="PEPTIDASE S8"/>
    <property type="match status" value="1"/>
</dbReference>
<evidence type="ECO:0000256" key="9">
    <source>
        <dbReference type="RuleBase" id="RU003355"/>
    </source>
</evidence>
<dbReference type="PRINTS" id="PR00723">
    <property type="entry name" value="SUBTILISIN"/>
</dbReference>
<comment type="similarity">
    <text evidence="1 8 9">Belongs to the peptidase S8 family.</text>
</comment>
<dbReference type="SUPFAM" id="SSF52743">
    <property type="entry name" value="Subtilisin-like"/>
    <property type="match status" value="1"/>
</dbReference>
<evidence type="ECO:0000256" key="6">
    <source>
        <dbReference type="ARBA" id="ARBA00022825"/>
    </source>
</evidence>
<dbReference type="GO" id="GO:0005615">
    <property type="term" value="C:extracellular space"/>
    <property type="evidence" value="ECO:0007669"/>
    <property type="project" value="TreeGrafter"/>
</dbReference>
<dbReference type="InterPro" id="IPR023827">
    <property type="entry name" value="Peptidase_S8_Asp-AS"/>
</dbReference>
<dbReference type="Gene3D" id="3.40.50.200">
    <property type="entry name" value="Peptidase S8/S53 domain"/>
    <property type="match status" value="1"/>
</dbReference>
<dbReference type="PROSITE" id="PS00136">
    <property type="entry name" value="SUBTILASE_ASP"/>
    <property type="match status" value="1"/>
</dbReference>
<keyword evidence="14" id="KW-1185">Reference proteome</keyword>
<organism evidence="13 14">
    <name type="scientific">Arenimonas caeni</name>
    <dbReference type="NCBI Taxonomy" id="2058085"/>
    <lineage>
        <taxon>Bacteria</taxon>
        <taxon>Pseudomonadati</taxon>
        <taxon>Pseudomonadota</taxon>
        <taxon>Gammaproteobacteria</taxon>
        <taxon>Lysobacterales</taxon>
        <taxon>Lysobacteraceae</taxon>
        <taxon>Arenimonas</taxon>
    </lineage>
</organism>
<reference evidence="13 14" key="1">
    <citation type="submission" date="2018-03" db="EMBL/GenBank/DDBJ databases">
        <title>Arenimonas caeni sp. nov., isolated from activated sludge.</title>
        <authorList>
            <person name="Liu H."/>
        </authorList>
    </citation>
    <scope>NUCLEOTIDE SEQUENCE [LARGE SCALE GENOMIC DNA]</scope>
    <source>
        <strain evidence="14">z29</strain>
    </source>
</reference>
<evidence type="ECO:0000256" key="1">
    <source>
        <dbReference type="ARBA" id="ARBA00011073"/>
    </source>
</evidence>
<sequence length="618" mass="62158">MKQHNLVRALALGLAVAFGATSASAAEGVDTDRVWVKFKKGQRANVETLLRGNGGRIHHRFDNLDSFAVSLPPKALERLRNNPNIEFIEADQPRYPLAQSVPYGIDLVQARDIWDANRDGIVDAGATTGAGIKVCIIDSGIHGGHEDFNGVNLAGGHPTGWNTDTCGHGSHVAGTIAAANNAAGVVGVSPGAVSLHIIKVFDGPNCGWSYSSTLVDAANRCAQAGAKVINMSLGGSTSSSTESAAFASLYAGGVLSIAAAGNDGNTAHSYPASYDSVISVAAVDSNKAHAVFSQKTNQVELAAPGVSVLSTVPFVSATMTVAGTGYLVDLLEGTHVDVATGALADGGRCTAANAAWAGKVVMCERGDISFADKVNNVANSGGAAAVVYNNAPGGFNGTLGGPGPAIPAVSMAQADGQSLVASQLGASATVSTVSSNQGNGYAYYDGTSMATPHVAGVAALVWSANPSWTAAQIREALAVTAEDLGTAGRDTSTGWGLVRAKAALDYLNAGGGDDGGGDTGGVEASVSGISLNTTSKGRNYTTTAQVTIVDGDGGKIGGASVTGCFSGAVTGCTTRSTNGNGRVTFTSQRYNGGSVTFCVTNVTGPVDSFNNANACRSN</sequence>
<dbReference type="Pfam" id="PF00082">
    <property type="entry name" value="Peptidase_S8"/>
    <property type="match status" value="2"/>
</dbReference>
<evidence type="ECO:0000256" key="8">
    <source>
        <dbReference type="PROSITE-ProRule" id="PRU01240"/>
    </source>
</evidence>
<name>A0A2P6M834_9GAMM</name>
<dbReference type="PROSITE" id="PS51892">
    <property type="entry name" value="SUBTILASE"/>
    <property type="match status" value="1"/>
</dbReference>
<dbReference type="InterPro" id="IPR022398">
    <property type="entry name" value="Peptidase_S8_His-AS"/>
</dbReference>
<feature type="domain" description="Peptidase S8/S53" evidence="11">
    <location>
        <begin position="429"/>
        <end position="496"/>
    </location>
</feature>
<dbReference type="Proteomes" id="UP000241736">
    <property type="component" value="Unassembled WGS sequence"/>
</dbReference>
<feature type="chain" id="PRO_5015171858" evidence="10">
    <location>
        <begin position="26"/>
        <end position="618"/>
    </location>
</feature>
<evidence type="ECO:0000256" key="2">
    <source>
        <dbReference type="ARBA" id="ARBA00022512"/>
    </source>
</evidence>
<dbReference type="InterPro" id="IPR036852">
    <property type="entry name" value="Peptidase_S8/S53_dom_sf"/>
</dbReference>
<dbReference type="AlphaFoldDB" id="A0A2P6M834"/>
<feature type="active site" description="Charge relay system" evidence="7 8">
    <location>
        <position position="168"/>
    </location>
</feature>
<evidence type="ECO:0000256" key="7">
    <source>
        <dbReference type="PIRSR" id="PIRSR615500-1"/>
    </source>
</evidence>
<dbReference type="EMBL" id="PVLF01000013">
    <property type="protein sequence ID" value="PRH82146.1"/>
    <property type="molecule type" value="Genomic_DNA"/>
</dbReference>
<keyword evidence="2" id="KW-0134">Cell wall</keyword>
<dbReference type="GO" id="GO:0006508">
    <property type="term" value="P:proteolysis"/>
    <property type="evidence" value="ECO:0007669"/>
    <property type="project" value="UniProtKB-KW"/>
</dbReference>
<dbReference type="PROSITE" id="PS00138">
    <property type="entry name" value="SUBTILASE_SER"/>
    <property type="match status" value="1"/>
</dbReference>
<dbReference type="Gene3D" id="3.30.70.80">
    <property type="entry name" value="Peptidase S8 propeptide/proteinase inhibitor I9"/>
    <property type="match status" value="1"/>
</dbReference>
<accession>A0A2P6M834</accession>
<feature type="active site" description="Charge relay system" evidence="7 8">
    <location>
        <position position="138"/>
    </location>
</feature>